<organism evidence="1 2">
    <name type="scientific">Castilleja foliolosa</name>
    <dbReference type="NCBI Taxonomy" id="1961234"/>
    <lineage>
        <taxon>Eukaryota</taxon>
        <taxon>Viridiplantae</taxon>
        <taxon>Streptophyta</taxon>
        <taxon>Embryophyta</taxon>
        <taxon>Tracheophyta</taxon>
        <taxon>Spermatophyta</taxon>
        <taxon>Magnoliopsida</taxon>
        <taxon>eudicotyledons</taxon>
        <taxon>Gunneridae</taxon>
        <taxon>Pentapetalae</taxon>
        <taxon>asterids</taxon>
        <taxon>lamiids</taxon>
        <taxon>Lamiales</taxon>
        <taxon>Orobanchaceae</taxon>
        <taxon>Pedicularideae</taxon>
        <taxon>Castillejinae</taxon>
        <taxon>Castilleja</taxon>
    </lineage>
</organism>
<dbReference type="Proteomes" id="UP001632038">
    <property type="component" value="Unassembled WGS sequence"/>
</dbReference>
<comment type="caution">
    <text evidence="1">The sequence shown here is derived from an EMBL/GenBank/DDBJ whole genome shotgun (WGS) entry which is preliminary data.</text>
</comment>
<evidence type="ECO:0000313" key="2">
    <source>
        <dbReference type="Proteomes" id="UP001632038"/>
    </source>
</evidence>
<sequence length="97" mass="10919">MPKRYGIQLIADPKSKEVAKYGKLAVAVLNAGDGLGLVFQCVHEGATRTEGGILFMRLDIICADNDRKRPVYRVEMYQIDENIRVTSYTKKAAHFPF</sequence>
<proteinExistence type="predicted"/>
<reference evidence="2" key="1">
    <citation type="journal article" date="2024" name="IScience">
        <title>Strigolactones Initiate the Formation of Haustorium-like Structures in Castilleja.</title>
        <authorList>
            <person name="Buerger M."/>
            <person name="Peterson D."/>
            <person name="Chory J."/>
        </authorList>
    </citation>
    <scope>NUCLEOTIDE SEQUENCE [LARGE SCALE GENOMIC DNA]</scope>
</reference>
<protein>
    <submittedName>
        <fullName evidence="1">Uncharacterized protein</fullName>
    </submittedName>
</protein>
<dbReference type="AlphaFoldDB" id="A0ABD3BUK0"/>
<accession>A0ABD3BUK0</accession>
<evidence type="ECO:0000313" key="1">
    <source>
        <dbReference type="EMBL" id="KAL3620898.1"/>
    </source>
</evidence>
<gene>
    <name evidence="1" type="ORF">CASFOL_035810</name>
</gene>
<dbReference type="EMBL" id="JAVIJP010000066">
    <property type="protein sequence ID" value="KAL3620898.1"/>
    <property type="molecule type" value="Genomic_DNA"/>
</dbReference>
<keyword evidence="2" id="KW-1185">Reference proteome</keyword>
<name>A0ABD3BUK0_9LAMI</name>